<evidence type="ECO:0000256" key="4">
    <source>
        <dbReference type="ARBA" id="ARBA00022490"/>
    </source>
</evidence>
<dbReference type="GO" id="GO:0006282">
    <property type="term" value="P:regulation of DNA repair"/>
    <property type="evidence" value="ECO:0007669"/>
    <property type="project" value="UniProtKB-UniRule"/>
</dbReference>
<dbReference type="GO" id="GO:0005737">
    <property type="term" value="C:cytoplasm"/>
    <property type="evidence" value="ECO:0007669"/>
    <property type="project" value="UniProtKB-SubCell"/>
</dbReference>
<dbReference type="AlphaFoldDB" id="A0A7K0CZJ9"/>
<feature type="region of interest" description="Disordered" evidence="6">
    <location>
        <begin position="145"/>
        <end position="216"/>
    </location>
</feature>
<evidence type="ECO:0000256" key="2">
    <source>
        <dbReference type="ARBA" id="ARBA00009695"/>
    </source>
</evidence>
<feature type="compositionally biased region" description="Basic and acidic residues" evidence="6">
    <location>
        <begin position="160"/>
        <end position="174"/>
    </location>
</feature>
<dbReference type="HAMAP" id="MF_01114">
    <property type="entry name" value="RecX"/>
    <property type="match status" value="1"/>
</dbReference>
<comment type="similarity">
    <text evidence="2 5">Belongs to the RecX family.</text>
</comment>
<dbReference type="Proteomes" id="UP000438448">
    <property type="component" value="Unassembled WGS sequence"/>
</dbReference>
<comment type="caution">
    <text evidence="10">The sequence shown here is derived from an EMBL/GenBank/DDBJ whole genome shotgun (WGS) entry which is preliminary data.</text>
</comment>
<feature type="domain" description="RecX first three-helical" evidence="9">
    <location>
        <begin position="1"/>
        <end position="35"/>
    </location>
</feature>
<dbReference type="PANTHER" id="PTHR33602:SF1">
    <property type="entry name" value="REGULATORY PROTEIN RECX FAMILY PROTEIN"/>
    <property type="match status" value="1"/>
</dbReference>
<name>A0A7K0CZJ9_9NOCA</name>
<dbReference type="Gene3D" id="1.10.10.10">
    <property type="entry name" value="Winged helix-like DNA-binding domain superfamily/Winged helix DNA-binding domain"/>
    <property type="match status" value="2"/>
</dbReference>
<feature type="domain" description="RecX second three-helical" evidence="7">
    <location>
        <begin position="42"/>
        <end position="83"/>
    </location>
</feature>
<dbReference type="Pfam" id="PF21981">
    <property type="entry name" value="RecX_HTH3"/>
    <property type="match status" value="1"/>
</dbReference>
<dbReference type="Pfam" id="PF02631">
    <property type="entry name" value="RecX_HTH2"/>
    <property type="match status" value="1"/>
</dbReference>
<protein>
    <recommendedName>
        <fullName evidence="3 5">Regulatory protein RecX</fullName>
    </recommendedName>
</protein>
<evidence type="ECO:0000256" key="1">
    <source>
        <dbReference type="ARBA" id="ARBA00004496"/>
    </source>
</evidence>
<feature type="domain" description="RecX third three-helical" evidence="8">
    <location>
        <begin position="89"/>
        <end position="137"/>
    </location>
</feature>
<keyword evidence="4 5" id="KW-0963">Cytoplasm</keyword>
<dbReference type="InterPro" id="IPR036388">
    <property type="entry name" value="WH-like_DNA-bd_sf"/>
</dbReference>
<evidence type="ECO:0000256" key="6">
    <source>
        <dbReference type="SAM" id="MobiDB-lite"/>
    </source>
</evidence>
<evidence type="ECO:0000256" key="3">
    <source>
        <dbReference type="ARBA" id="ARBA00018111"/>
    </source>
</evidence>
<evidence type="ECO:0000256" key="5">
    <source>
        <dbReference type="HAMAP-Rule" id="MF_01114"/>
    </source>
</evidence>
<reference evidence="10 11" key="1">
    <citation type="submission" date="2019-10" db="EMBL/GenBank/DDBJ databases">
        <title>Nocardia macrotermitis sp. nov. and Nocardia aurantia sp. nov., isolated from the gut of fungus growing-termite Macrotermes natalensis.</title>
        <authorList>
            <person name="Benndorf R."/>
            <person name="Schwitalla J."/>
            <person name="Martin K."/>
            <person name="De Beer W."/>
            <person name="Kaster A.-K."/>
            <person name="Vollmers J."/>
            <person name="Poulsen M."/>
            <person name="Beemelmanns C."/>
        </authorList>
    </citation>
    <scope>NUCLEOTIDE SEQUENCE [LARGE SCALE GENOMIC DNA]</scope>
    <source>
        <strain evidence="10 11">RB20</strain>
    </source>
</reference>
<sequence length="310" mass="34565">MRLLTDRARSRAELADKLAEKGFASAVVERVLDRLAEVGLIDDAAFAEQWVHSRHTYSGKGKKVLAQELRRKGIAPDVAAPALESISTDDEHTRATDLVHRKLRTLPADLDRDKATSRLVGMLARKGYDPSTAYAVVKAAVAEADLPTPPRPERPGSTLRRPEPPARTTLDDNTTRAMPFGRRTTDNDHSADRDARRHRAARSERDAQLDRDARRDHDAWHDDDIRHDRDDAADSRTSVADAFADTHAASDTDPDDAAITLIHRKLRTSARNLDRDKLIRRLVGMLARRGYNQSRAYALVKAELAVADLD</sequence>
<dbReference type="InterPro" id="IPR053925">
    <property type="entry name" value="RecX_HTH_3rd"/>
</dbReference>
<evidence type="ECO:0000313" key="11">
    <source>
        <dbReference type="Proteomes" id="UP000438448"/>
    </source>
</evidence>
<gene>
    <name evidence="5 10" type="primary">recX</name>
    <name evidence="10" type="ORF">NRB20_20010</name>
</gene>
<proteinExistence type="inferred from homology"/>
<dbReference type="Pfam" id="PF21982">
    <property type="entry name" value="RecX_HTH1"/>
    <property type="match status" value="1"/>
</dbReference>
<evidence type="ECO:0000259" key="8">
    <source>
        <dbReference type="Pfam" id="PF21981"/>
    </source>
</evidence>
<comment type="subcellular location">
    <subcellularLocation>
        <location evidence="1 5">Cytoplasm</location>
    </subcellularLocation>
</comment>
<feature type="compositionally biased region" description="Basic and acidic residues" evidence="6">
    <location>
        <begin position="183"/>
        <end position="216"/>
    </location>
</feature>
<keyword evidence="11" id="KW-1185">Reference proteome</keyword>
<dbReference type="EMBL" id="WEGK01000003">
    <property type="protein sequence ID" value="MQY18917.1"/>
    <property type="molecule type" value="Genomic_DNA"/>
</dbReference>
<evidence type="ECO:0000259" key="7">
    <source>
        <dbReference type="Pfam" id="PF02631"/>
    </source>
</evidence>
<comment type="function">
    <text evidence="5">Modulates RecA activity.</text>
</comment>
<organism evidence="10 11">
    <name type="scientific">Nocardia macrotermitis</name>
    <dbReference type="NCBI Taxonomy" id="2585198"/>
    <lineage>
        <taxon>Bacteria</taxon>
        <taxon>Bacillati</taxon>
        <taxon>Actinomycetota</taxon>
        <taxon>Actinomycetes</taxon>
        <taxon>Mycobacteriales</taxon>
        <taxon>Nocardiaceae</taxon>
        <taxon>Nocardia</taxon>
    </lineage>
</organism>
<dbReference type="InterPro" id="IPR053926">
    <property type="entry name" value="RecX_HTH_1st"/>
</dbReference>
<evidence type="ECO:0000313" key="10">
    <source>
        <dbReference type="EMBL" id="MQY18917.1"/>
    </source>
</evidence>
<dbReference type="InterPro" id="IPR053924">
    <property type="entry name" value="RecX_HTH_2nd"/>
</dbReference>
<dbReference type="InterPro" id="IPR003783">
    <property type="entry name" value="Regulatory_RecX"/>
</dbReference>
<dbReference type="PANTHER" id="PTHR33602">
    <property type="entry name" value="REGULATORY PROTEIN RECX FAMILY PROTEIN"/>
    <property type="match status" value="1"/>
</dbReference>
<accession>A0A7K0CZJ9</accession>
<evidence type="ECO:0000259" key="9">
    <source>
        <dbReference type="Pfam" id="PF21982"/>
    </source>
</evidence>